<feature type="region of interest" description="Disordered" evidence="1">
    <location>
        <begin position="66"/>
        <end position="87"/>
    </location>
</feature>
<dbReference type="AlphaFoldDB" id="A0A5J4U6J8"/>
<reference evidence="2 3" key="1">
    <citation type="submission" date="2019-03" db="EMBL/GenBank/DDBJ databases">
        <title>Single cell metagenomics reveals metabolic interactions within the superorganism composed of flagellate Streblomastix strix and complex community of Bacteroidetes bacteria on its surface.</title>
        <authorList>
            <person name="Treitli S.C."/>
            <person name="Kolisko M."/>
            <person name="Husnik F."/>
            <person name="Keeling P."/>
            <person name="Hampl V."/>
        </authorList>
    </citation>
    <scope>NUCLEOTIDE SEQUENCE [LARGE SCALE GENOMIC DNA]</scope>
    <source>
        <strain evidence="2">ST1C</strain>
    </source>
</reference>
<feature type="compositionally biased region" description="Polar residues" evidence="1">
    <location>
        <begin position="67"/>
        <end position="79"/>
    </location>
</feature>
<evidence type="ECO:0000313" key="2">
    <source>
        <dbReference type="EMBL" id="KAA6365511.1"/>
    </source>
</evidence>
<comment type="caution">
    <text evidence="2">The sequence shown here is derived from an EMBL/GenBank/DDBJ whole genome shotgun (WGS) entry which is preliminary data.</text>
</comment>
<accession>A0A5J4U6J8</accession>
<dbReference type="Proteomes" id="UP000324800">
    <property type="component" value="Unassembled WGS sequence"/>
</dbReference>
<proteinExistence type="predicted"/>
<name>A0A5J4U6J8_9EUKA</name>
<feature type="region of interest" description="Disordered" evidence="1">
    <location>
        <begin position="131"/>
        <end position="175"/>
    </location>
</feature>
<evidence type="ECO:0000313" key="3">
    <source>
        <dbReference type="Proteomes" id="UP000324800"/>
    </source>
</evidence>
<feature type="compositionally biased region" description="Basic and acidic residues" evidence="1">
    <location>
        <begin position="131"/>
        <end position="147"/>
    </location>
</feature>
<sequence length="191" mass="21719">MRNGIEINYSIAMMGHNIQQQIREDKITSSIDKQTELPQTLDQRSVFITSEVGQGEDTNVIGEINGRYNNNEQKSNFSTETERKENQGQLTRIINQQNNNMNVSNRRITTGLGSYTDLREPNKVNITQLLKRERDRNDSADLQEDARSGNPDPLRQQNNGKLNSTTDSLSKLCRSGDYSPKEAIIQIICMI</sequence>
<evidence type="ECO:0000256" key="1">
    <source>
        <dbReference type="SAM" id="MobiDB-lite"/>
    </source>
</evidence>
<gene>
    <name evidence="2" type="ORF">EZS28_038963</name>
</gene>
<organism evidence="2 3">
    <name type="scientific">Streblomastix strix</name>
    <dbReference type="NCBI Taxonomy" id="222440"/>
    <lineage>
        <taxon>Eukaryota</taxon>
        <taxon>Metamonada</taxon>
        <taxon>Preaxostyla</taxon>
        <taxon>Oxymonadida</taxon>
        <taxon>Streblomastigidae</taxon>
        <taxon>Streblomastix</taxon>
    </lineage>
</organism>
<protein>
    <submittedName>
        <fullName evidence="2">Uncharacterized protein</fullName>
    </submittedName>
</protein>
<feature type="compositionally biased region" description="Polar residues" evidence="1">
    <location>
        <begin position="155"/>
        <end position="169"/>
    </location>
</feature>
<dbReference type="EMBL" id="SNRW01020382">
    <property type="protein sequence ID" value="KAA6365511.1"/>
    <property type="molecule type" value="Genomic_DNA"/>
</dbReference>